<dbReference type="AlphaFoldDB" id="A0AA35KD63"/>
<accession>A0AA35KD63</accession>
<organism evidence="1 2">
    <name type="scientific">Podarcis lilfordi</name>
    <name type="common">Lilford's wall lizard</name>
    <dbReference type="NCBI Taxonomy" id="74358"/>
    <lineage>
        <taxon>Eukaryota</taxon>
        <taxon>Metazoa</taxon>
        <taxon>Chordata</taxon>
        <taxon>Craniata</taxon>
        <taxon>Vertebrata</taxon>
        <taxon>Euteleostomi</taxon>
        <taxon>Lepidosauria</taxon>
        <taxon>Squamata</taxon>
        <taxon>Bifurcata</taxon>
        <taxon>Unidentata</taxon>
        <taxon>Episquamata</taxon>
        <taxon>Laterata</taxon>
        <taxon>Lacertibaenia</taxon>
        <taxon>Lacertidae</taxon>
        <taxon>Podarcis</taxon>
    </lineage>
</organism>
<dbReference type="Proteomes" id="UP001178461">
    <property type="component" value="Chromosome 5"/>
</dbReference>
<evidence type="ECO:0000313" key="2">
    <source>
        <dbReference type="Proteomes" id="UP001178461"/>
    </source>
</evidence>
<reference evidence="1" key="1">
    <citation type="submission" date="2022-12" db="EMBL/GenBank/DDBJ databases">
        <authorList>
            <person name="Alioto T."/>
            <person name="Alioto T."/>
            <person name="Gomez Garrido J."/>
        </authorList>
    </citation>
    <scope>NUCLEOTIDE SEQUENCE</scope>
</reference>
<protein>
    <submittedName>
        <fullName evidence="1">Uncharacterized protein</fullName>
    </submittedName>
</protein>
<name>A0AA35KD63_9SAUR</name>
<dbReference type="EMBL" id="OX395130">
    <property type="protein sequence ID" value="CAI5776060.1"/>
    <property type="molecule type" value="Genomic_DNA"/>
</dbReference>
<sequence>MSVINSQPSPFGHLTRERHIESVAKPLKWGDAPELLAGEASQGCTGDVLATGSDSTRLQRHPLQVVNTWGIKGYNCSTEAWMGYETAPSRTKCQGALDLPLVPPAYGGGQGGELGPLRHREADTHPGLQLLAGAQELCITSKAERHGLVSSSQRRSYVIRGAAGERGLLLLATEG</sequence>
<proteinExistence type="predicted"/>
<evidence type="ECO:0000313" key="1">
    <source>
        <dbReference type="EMBL" id="CAI5776060.1"/>
    </source>
</evidence>
<gene>
    <name evidence="1" type="ORF">PODLI_1B014825</name>
</gene>
<keyword evidence="2" id="KW-1185">Reference proteome</keyword>